<feature type="signal peptide" evidence="8">
    <location>
        <begin position="1"/>
        <end position="26"/>
    </location>
</feature>
<dbReference type="PROSITE" id="PS51257">
    <property type="entry name" value="PROKAR_LIPOPROTEIN"/>
    <property type="match status" value="1"/>
</dbReference>
<proteinExistence type="inferred from homology"/>
<keyword evidence="11" id="KW-1185">Reference proteome</keyword>
<dbReference type="GO" id="GO:0004197">
    <property type="term" value="F:cysteine-type endopeptidase activity"/>
    <property type="evidence" value="ECO:0007669"/>
    <property type="project" value="InterPro"/>
</dbReference>
<dbReference type="PANTHER" id="PTHR12411">
    <property type="entry name" value="CYSTEINE PROTEASE FAMILY C1-RELATED"/>
    <property type="match status" value="1"/>
</dbReference>
<comment type="similarity">
    <text evidence="1">Belongs to the peptidase C1 family.</text>
</comment>
<dbReference type="Gene3D" id="3.90.70.10">
    <property type="entry name" value="Cysteine proteinases"/>
    <property type="match status" value="1"/>
</dbReference>
<dbReference type="InterPro" id="IPR000668">
    <property type="entry name" value="Peptidase_C1A_C"/>
</dbReference>
<evidence type="ECO:0000256" key="6">
    <source>
        <dbReference type="ARBA" id="ARBA00023145"/>
    </source>
</evidence>
<gene>
    <name evidence="10" type="ORF">CALMAC_LOCUS2277</name>
</gene>
<dbReference type="InterPro" id="IPR025660">
    <property type="entry name" value="Pept_his_AS"/>
</dbReference>
<keyword evidence="6" id="KW-0865">Zymogen</keyword>
<dbReference type="FunFam" id="3.90.70.10:FF:000031">
    <property type="entry name" value="Cathepsin B"/>
    <property type="match status" value="1"/>
</dbReference>
<dbReference type="AlphaFoldDB" id="A0A653BMM3"/>
<evidence type="ECO:0000259" key="9">
    <source>
        <dbReference type="SMART" id="SM00645"/>
    </source>
</evidence>
<protein>
    <recommendedName>
        <fullName evidence="9">Peptidase C1A papain C-terminal domain-containing protein</fullName>
    </recommendedName>
</protein>
<feature type="domain" description="Peptidase C1A papain C-terminal" evidence="9">
    <location>
        <begin position="90"/>
        <end position="337"/>
    </location>
</feature>
<evidence type="ECO:0000256" key="4">
    <source>
        <dbReference type="ARBA" id="ARBA00022801"/>
    </source>
</evidence>
<evidence type="ECO:0000313" key="11">
    <source>
        <dbReference type="Proteomes" id="UP000410492"/>
    </source>
</evidence>
<evidence type="ECO:0000256" key="2">
    <source>
        <dbReference type="ARBA" id="ARBA00022670"/>
    </source>
</evidence>
<organism evidence="10 11">
    <name type="scientific">Callosobruchus maculatus</name>
    <name type="common">Southern cowpea weevil</name>
    <name type="synonym">Pulse bruchid</name>
    <dbReference type="NCBI Taxonomy" id="64391"/>
    <lineage>
        <taxon>Eukaryota</taxon>
        <taxon>Metazoa</taxon>
        <taxon>Ecdysozoa</taxon>
        <taxon>Arthropoda</taxon>
        <taxon>Hexapoda</taxon>
        <taxon>Insecta</taxon>
        <taxon>Pterygota</taxon>
        <taxon>Neoptera</taxon>
        <taxon>Endopterygota</taxon>
        <taxon>Coleoptera</taxon>
        <taxon>Polyphaga</taxon>
        <taxon>Cucujiformia</taxon>
        <taxon>Chrysomeloidea</taxon>
        <taxon>Chrysomelidae</taxon>
        <taxon>Bruchinae</taxon>
        <taxon>Bruchini</taxon>
        <taxon>Callosobruchus</taxon>
    </lineage>
</organism>
<evidence type="ECO:0000313" key="10">
    <source>
        <dbReference type="EMBL" id="VEN36812.1"/>
    </source>
</evidence>
<dbReference type="InterPro" id="IPR013128">
    <property type="entry name" value="Peptidase_C1A"/>
</dbReference>
<dbReference type="InterPro" id="IPR012599">
    <property type="entry name" value="Propeptide_C1A"/>
</dbReference>
<keyword evidence="7" id="KW-1015">Disulfide bond</keyword>
<dbReference type="Pfam" id="PF00112">
    <property type="entry name" value="Peptidase_C1"/>
    <property type="match status" value="1"/>
</dbReference>
<evidence type="ECO:0000256" key="8">
    <source>
        <dbReference type="SAM" id="SignalP"/>
    </source>
</evidence>
<dbReference type="CDD" id="cd02620">
    <property type="entry name" value="Peptidase_C1A_CathepsinB"/>
    <property type="match status" value="1"/>
</dbReference>
<dbReference type="Pfam" id="PF08127">
    <property type="entry name" value="Propeptide_C1"/>
    <property type="match status" value="1"/>
</dbReference>
<feature type="chain" id="PRO_5024875314" description="Peptidase C1A papain C-terminal domain-containing protein" evidence="8">
    <location>
        <begin position="27"/>
        <end position="339"/>
    </location>
</feature>
<evidence type="ECO:0000256" key="1">
    <source>
        <dbReference type="ARBA" id="ARBA00008455"/>
    </source>
</evidence>
<reference evidence="10 11" key="1">
    <citation type="submission" date="2019-01" db="EMBL/GenBank/DDBJ databases">
        <authorList>
            <person name="Sayadi A."/>
        </authorList>
    </citation>
    <scope>NUCLEOTIDE SEQUENCE [LARGE SCALE GENOMIC DNA]</scope>
</reference>
<name>A0A653BMM3_CALMS</name>
<keyword evidence="4" id="KW-0378">Hydrolase</keyword>
<keyword evidence="5" id="KW-0788">Thiol protease</keyword>
<dbReference type="InterPro" id="IPR000169">
    <property type="entry name" value="Pept_cys_AS"/>
</dbReference>
<dbReference type="SMART" id="SM00645">
    <property type="entry name" value="Pept_C1"/>
    <property type="match status" value="1"/>
</dbReference>
<accession>A0A653BMM3</accession>
<dbReference type="InterPro" id="IPR038765">
    <property type="entry name" value="Papain-like_cys_pep_sf"/>
</dbReference>
<dbReference type="EMBL" id="CAACVG010002710">
    <property type="protein sequence ID" value="VEN36812.1"/>
    <property type="molecule type" value="Genomic_DNA"/>
</dbReference>
<evidence type="ECO:0000256" key="7">
    <source>
        <dbReference type="ARBA" id="ARBA00023157"/>
    </source>
</evidence>
<sequence length="339" mass="38632">MESMSRSLMMRLAFIALSVVISCTFAQPKLDFLSDEYIEQLNSKNLPWKAGRNFERDTSLYNIQRLVSVATINPPSEIETLYHEDNGEELPEEFDARKHWSKCESIKEIRDQSGCGSCWAVSSASVMSDRICIHSDQKNQARISAADILECCVLCKVVVGSCDGGVPFFPFIEWKFLGFVSGGEYNSTNGCMSYPFPRCSPSCKERYDSPKCNKKCDKGSKLKYEEDKHYGKRAYMIVSKDERQIQLEILKNGPVVTVYRVYSDFIHYKSGVYTREDHSYLLGSHSVKIIGWGTDNGTYPYWLVSNSWNDRWGDQGLFKIMRGKNECGIENFIIAGLPQ</sequence>
<dbReference type="OrthoDB" id="640249at2759"/>
<evidence type="ECO:0000256" key="3">
    <source>
        <dbReference type="ARBA" id="ARBA00022729"/>
    </source>
</evidence>
<dbReference type="PROSITE" id="PS00139">
    <property type="entry name" value="THIOL_PROTEASE_CYS"/>
    <property type="match status" value="1"/>
</dbReference>
<dbReference type="Proteomes" id="UP000410492">
    <property type="component" value="Unassembled WGS sequence"/>
</dbReference>
<dbReference type="SUPFAM" id="SSF54001">
    <property type="entry name" value="Cysteine proteinases"/>
    <property type="match status" value="1"/>
</dbReference>
<dbReference type="PROSITE" id="PS00639">
    <property type="entry name" value="THIOL_PROTEASE_HIS"/>
    <property type="match status" value="1"/>
</dbReference>
<keyword evidence="2" id="KW-0645">Protease</keyword>
<evidence type="ECO:0000256" key="5">
    <source>
        <dbReference type="ARBA" id="ARBA00022807"/>
    </source>
</evidence>
<keyword evidence="3 8" id="KW-0732">Signal</keyword>
<dbReference type="GO" id="GO:0006508">
    <property type="term" value="P:proteolysis"/>
    <property type="evidence" value="ECO:0007669"/>
    <property type="project" value="UniProtKB-KW"/>
</dbReference>
<dbReference type="PRINTS" id="PR00705">
    <property type="entry name" value="PAPAIN"/>
</dbReference>